<dbReference type="OrthoDB" id="9804993at2"/>
<dbReference type="InterPro" id="IPR010662">
    <property type="entry name" value="RBBP9/YdeN"/>
</dbReference>
<keyword evidence="2" id="KW-1185">Reference proteome</keyword>
<evidence type="ECO:0000313" key="2">
    <source>
        <dbReference type="Proteomes" id="UP000238261"/>
    </source>
</evidence>
<protein>
    <submittedName>
        <fullName evidence="1">Alpha/beta hydrolase</fullName>
    </submittedName>
</protein>
<name>A0A2S7EWY0_9XANT</name>
<keyword evidence="1" id="KW-0378">Hydrolase</keyword>
<proteinExistence type="predicted"/>
<dbReference type="Gene3D" id="3.40.50.1820">
    <property type="entry name" value="alpha/beta hydrolase"/>
    <property type="match status" value="1"/>
</dbReference>
<dbReference type="SUPFAM" id="SSF53474">
    <property type="entry name" value="alpha/beta-Hydrolases"/>
    <property type="match status" value="1"/>
</dbReference>
<gene>
    <name evidence="1" type="ORF">XhyaCFBP1156_09865</name>
</gene>
<dbReference type="Pfam" id="PF06821">
    <property type="entry name" value="Ser_hydrolase"/>
    <property type="match status" value="1"/>
</dbReference>
<evidence type="ECO:0000313" key="1">
    <source>
        <dbReference type="EMBL" id="PPU97656.1"/>
    </source>
</evidence>
<comment type="caution">
    <text evidence="1">The sequence shown here is derived from an EMBL/GenBank/DDBJ whole genome shotgun (WGS) entry which is preliminary data.</text>
</comment>
<dbReference type="GO" id="GO:0016787">
    <property type="term" value="F:hydrolase activity"/>
    <property type="evidence" value="ECO:0007669"/>
    <property type="project" value="UniProtKB-KW"/>
</dbReference>
<dbReference type="Proteomes" id="UP000238261">
    <property type="component" value="Unassembled WGS sequence"/>
</dbReference>
<organism evidence="1 2">
    <name type="scientific">Xanthomonas hyacinthi</name>
    <dbReference type="NCBI Taxonomy" id="56455"/>
    <lineage>
        <taxon>Bacteria</taxon>
        <taxon>Pseudomonadati</taxon>
        <taxon>Pseudomonadota</taxon>
        <taxon>Gammaproteobacteria</taxon>
        <taxon>Lysobacterales</taxon>
        <taxon>Lysobacteraceae</taxon>
        <taxon>Xanthomonas</taxon>
    </lineage>
</organism>
<dbReference type="AlphaFoldDB" id="A0A2S7EWY0"/>
<dbReference type="EMBL" id="MDEG01000007">
    <property type="protein sequence ID" value="PPU97656.1"/>
    <property type="molecule type" value="Genomic_DNA"/>
</dbReference>
<sequence>MQAMVIVPGIGNSGPGHWQTHWQRRDARMRRLQPDSFAQPQLHDWLRALDRCVQQCATPPLLVAHSLGCLLVAHWAARATRLPRGAFLVAVPDPDSAAFPQAQAASFVPVPAAPLPFPSLIVASSDDPYAAPSYSRRCASDWGSGLVELDRLGHLNAASGLGEWPGGTQLLAAFDAGIGRAPVPRA</sequence>
<dbReference type="InterPro" id="IPR029058">
    <property type="entry name" value="AB_hydrolase_fold"/>
</dbReference>
<dbReference type="RefSeq" id="WP_046977616.1">
    <property type="nucleotide sequence ID" value="NZ_CP043476.1"/>
</dbReference>
<accession>A0A2S7EWY0</accession>
<reference evidence="2" key="1">
    <citation type="submission" date="2016-08" db="EMBL/GenBank/DDBJ databases">
        <authorList>
            <person name="Merda D."/>
            <person name="Briand M."/>
            <person name="Taghouti G."/>
            <person name="Carrere S."/>
            <person name="Gouzy J."/>
            <person name="Portier P."/>
            <person name="Jacques M.-A."/>
            <person name="Fischer-Le Saux M."/>
        </authorList>
    </citation>
    <scope>NUCLEOTIDE SEQUENCE [LARGE SCALE GENOMIC DNA]</scope>
    <source>
        <strain evidence="2">CFBP1156</strain>
    </source>
</reference>